<dbReference type="InterPro" id="IPR011251">
    <property type="entry name" value="Luciferase-like_dom"/>
</dbReference>
<dbReference type="EMBL" id="QGDD01000011">
    <property type="protein sequence ID" value="PWN01070.1"/>
    <property type="molecule type" value="Genomic_DNA"/>
</dbReference>
<dbReference type="RefSeq" id="WP_109696967.1">
    <property type="nucleotide sequence ID" value="NZ_QGDD01000011.1"/>
</dbReference>
<organism evidence="2 3">
    <name type="scientific">Nocardioides silvaticus</name>
    <dbReference type="NCBI Taxonomy" id="2201891"/>
    <lineage>
        <taxon>Bacteria</taxon>
        <taxon>Bacillati</taxon>
        <taxon>Actinomycetota</taxon>
        <taxon>Actinomycetes</taxon>
        <taxon>Propionibacteriales</taxon>
        <taxon>Nocardioidaceae</taxon>
        <taxon>Nocardioides</taxon>
    </lineage>
</organism>
<evidence type="ECO:0000313" key="3">
    <source>
        <dbReference type="Proteomes" id="UP000245507"/>
    </source>
</evidence>
<proteinExistence type="predicted"/>
<sequence>MRFSFAEGMTHAAYYAPLARACEAAGYTSMTIADSLIYPQESDSKYPYTDTGDREFLLGKEFIETFILCAHLFAVTEKLRLTPFVLKLPIRPPVLVAKQASSLAFLSGNRLGLGVGLSPWPEDFAALGIPWERRGKRMDECMDILRGLMQPGDEPTFFGFQGEFYDFEPLQQCPAPTEKVPLLVGGHSDAALRRAVRKGDGWMHAGGDGEELDRLLTRLAEIRKEEGDTRGPDEFEVHVISYDAYTVDGIKRLEDKGVTDAIVGFRIPYIKGPDTEPLETKIKHLEQYAENVIAKVNP</sequence>
<dbReference type="InterPro" id="IPR036661">
    <property type="entry name" value="Luciferase-like_sf"/>
</dbReference>
<dbReference type="OrthoDB" id="9781803at2"/>
<dbReference type="Pfam" id="PF00296">
    <property type="entry name" value="Bac_luciferase"/>
    <property type="match status" value="1"/>
</dbReference>
<dbReference type="Gene3D" id="3.20.20.30">
    <property type="entry name" value="Luciferase-like domain"/>
    <property type="match status" value="1"/>
</dbReference>
<dbReference type="SUPFAM" id="SSF51679">
    <property type="entry name" value="Bacterial luciferase-like"/>
    <property type="match status" value="1"/>
</dbReference>
<comment type="caution">
    <text evidence="2">The sequence shown here is derived from an EMBL/GenBank/DDBJ whole genome shotgun (WGS) entry which is preliminary data.</text>
</comment>
<dbReference type="PANTHER" id="PTHR30011">
    <property type="entry name" value="ALKANESULFONATE MONOOXYGENASE-RELATED"/>
    <property type="match status" value="1"/>
</dbReference>
<dbReference type="Proteomes" id="UP000245507">
    <property type="component" value="Unassembled WGS sequence"/>
</dbReference>
<dbReference type="InterPro" id="IPR019921">
    <property type="entry name" value="Lucif-like_OxRdtase_Rv2161c"/>
</dbReference>
<keyword evidence="3" id="KW-1185">Reference proteome</keyword>
<protein>
    <submittedName>
        <fullName evidence="2">LLM class F420-dependent oxidoreductase</fullName>
    </submittedName>
</protein>
<name>A0A316T9L8_9ACTN</name>
<dbReference type="AlphaFoldDB" id="A0A316T9L8"/>
<reference evidence="2 3" key="1">
    <citation type="submission" date="2018-05" db="EMBL/GenBank/DDBJ databases">
        <title>Nocardioides silvaticus genome.</title>
        <authorList>
            <person name="Li C."/>
            <person name="Wang G."/>
        </authorList>
    </citation>
    <scope>NUCLEOTIDE SEQUENCE [LARGE SCALE GENOMIC DNA]</scope>
    <source>
        <strain evidence="2 3">CCTCC AB 2018079</strain>
    </source>
</reference>
<dbReference type="InterPro" id="IPR051260">
    <property type="entry name" value="Diverse_substr_monoxygenases"/>
</dbReference>
<dbReference type="PANTHER" id="PTHR30011:SF32">
    <property type="entry name" value="CONSERVED PROTEIN"/>
    <property type="match status" value="1"/>
</dbReference>
<evidence type="ECO:0000313" key="2">
    <source>
        <dbReference type="EMBL" id="PWN01070.1"/>
    </source>
</evidence>
<accession>A0A316T9L8</accession>
<feature type="domain" description="Luciferase-like" evidence="1">
    <location>
        <begin position="11"/>
        <end position="236"/>
    </location>
</feature>
<gene>
    <name evidence="2" type="ORF">DJ010_19610</name>
</gene>
<evidence type="ECO:0000259" key="1">
    <source>
        <dbReference type="Pfam" id="PF00296"/>
    </source>
</evidence>
<dbReference type="NCBIfam" id="TIGR03619">
    <property type="entry name" value="F420_Rv2161c"/>
    <property type="match status" value="1"/>
</dbReference>
<dbReference type="GO" id="GO:0016705">
    <property type="term" value="F:oxidoreductase activity, acting on paired donors, with incorporation or reduction of molecular oxygen"/>
    <property type="evidence" value="ECO:0007669"/>
    <property type="project" value="InterPro"/>
</dbReference>